<dbReference type="SUPFAM" id="SSF53850">
    <property type="entry name" value="Periplasmic binding protein-like II"/>
    <property type="match status" value="1"/>
</dbReference>
<dbReference type="GO" id="GO:0030976">
    <property type="term" value="F:thiamine pyrophosphate binding"/>
    <property type="evidence" value="ECO:0007669"/>
    <property type="project" value="TreeGrafter"/>
</dbReference>
<name>A0A840AAR4_9PROT</name>
<dbReference type="GO" id="GO:0030975">
    <property type="term" value="F:thiamine binding"/>
    <property type="evidence" value="ECO:0007669"/>
    <property type="project" value="TreeGrafter"/>
</dbReference>
<dbReference type="AlphaFoldDB" id="A0A840AAR4"/>
<evidence type="ECO:0000313" key="4">
    <source>
        <dbReference type="Proteomes" id="UP000553193"/>
    </source>
</evidence>
<dbReference type="GO" id="GO:0015888">
    <property type="term" value="P:thiamine transport"/>
    <property type="evidence" value="ECO:0007669"/>
    <property type="project" value="TreeGrafter"/>
</dbReference>
<keyword evidence="4" id="KW-1185">Reference proteome</keyword>
<proteinExistence type="predicted"/>
<dbReference type="RefSeq" id="WP_184383271.1">
    <property type="nucleotide sequence ID" value="NZ_JACIDJ010000002.1"/>
</dbReference>
<gene>
    <name evidence="3" type="ORF">GGQ83_001624</name>
</gene>
<evidence type="ECO:0000256" key="2">
    <source>
        <dbReference type="SAM" id="SignalP"/>
    </source>
</evidence>
<sequence>MTGSMGRRTVLLGAGALAAPAVLAQELPVLRVTHFGGPYNALTSVIAEPFAAARLGRVVYETENSVTALTKLQAQREAPPFDIVMLSRGFTGRVGGAGFLSPLDPARSDLVDGAIAPRNWGAAMLIDGIDIMYDRTKVTTPIESWLDLWRPDLRGLVTMPSASLPVYFVVMQIARALGGDPTQPAAIDAAFAKLREIKPNIRTFYSDPVQGSQMIERGEVAAAIQFAGRIAPVMRGNPNIVRASPREGVVGAPYDLCLVNNGRNREAAIAYIDFCLAEPQQSALAARLLVAPSHRRATVPEAAQNFLVPLDKVWFPDEEFAASRAAEWSRRWQREVQS</sequence>
<dbReference type="EMBL" id="JACIDJ010000002">
    <property type="protein sequence ID" value="MBB3898187.1"/>
    <property type="molecule type" value="Genomic_DNA"/>
</dbReference>
<evidence type="ECO:0000313" key="3">
    <source>
        <dbReference type="EMBL" id="MBB3898187.1"/>
    </source>
</evidence>
<dbReference type="PANTHER" id="PTHR30006">
    <property type="entry name" value="THIAMINE-BINDING PERIPLASMIC PROTEIN-RELATED"/>
    <property type="match status" value="1"/>
</dbReference>
<evidence type="ECO:0000256" key="1">
    <source>
        <dbReference type="ARBA" id="ARBA00022729"/>
    </source>
</evidence>
<feature type="signal peptide" evidence="2">
    <location>
        <begin position="1"/>
        <end position="24"/>
    </location>
</feature>
<organism evidence="3 4">
    <name type="scientific">Roseococcus suduntuyensis</name>
    <dbReference type="NCBI Taxonomy" id="455361"/>
    <lineage>
        <taxon>Bacteria</taxon>
        <taxon>Pseudomonadati</taxon>
        <taxon>Pseudomonadota</taxon>
        <taxon>Alphaproteobacteria</taxon>
        <taxon>Acetobacterales</taxon>
        <taxon>Roseomonadaceae</taxon>
        <taxon>Roseococcus</taxon>
    </lineage>
</organism>
<protein>
    <submittedName>
        <fullName evidence="3">Putative spermidine/putrescine transport system substrate-binding protein</fullName>
    </submittedName>
</protein>
<dbReference type="Pfam" id="PF13343">
    <property type="entry name" value="SBP_bac_6"/>
    <property type="match status" value="1"/>
</dbReference>
<dbReference type="Proteomes" id="UP000553193">
    <property type="component" value="Unassembled WGS sequence"/>
</dbReference>
<dbReference type="GO" id="GO:0030288">
    <property type="term" value="C:outer membrane-bounded periplasmic space"/>
    <property type="evidence" value="ECO:0007669"/>
    <property type="project" value="TreeGrafter"/>
</dbReference>
<feature type="chain" id="PRO_5032314546" evidence="2">
    <location>
        <begin position="25"/>
        <end position="338"/>
    </location>
</feature>
<dbReference type="PANTHER" id="PTHR30006:SF2">
    <property type="entry name" value="ABC TRANSPORTER SUBSTRATE-BINDING PROTEIN"/>
    <property type="match status" value="1"/>
</dbReference>
<dbReference type="Gene3D" id="3.40.190.10">
    <property type="entry name" value="Periplasmic binding protein-like II"/>
    <property type="match status" value="2"/>
</dbReference>
<comment type="caution">
    <text evidence="3">The sequence shown here is derived from an EMBL/GenBank/DDBJ whole genome shotgun (WGS) entry which is preliminary data.</text>
</comment>
<accession>A0A840AAR4</accession>
<keyword evidence="1 2" id="KW-0732">Signal</keyword>
<reference evidence="3 4" key="1">
    <citation type="submission" date="2020-08" db="EMBL/GenBank/DDBJ databases">
        <title>Genomic Encyclopedia of Type Strains, Phase IV (KMG-IV): sequencing the most valuable type-strain genomes for metagenomic binning, comparative biology and taxonomic classification.</title>
        <authorList>
            <person name="Goeker M."/>
        </authorList>
    </citation>
    <scope>NUCLEOTIDE SEQUENCE [LARGE SCALE GENOMIC DNA]</scope>
    <source>
        <strain evidence="3 4">DSM 19979</strain>
    </source>
</reference>